<evidence type="ECO:0008006" key="3">
    <source>
        <dbReference type="Google" id="ProtNLM"/>
    </source>
</evidence>
<dbReference type="RefSeq" id="WP_274997697.1">
    <property type="nucleotide sequence ID" value="NZ_JAJQQP010000017.1"/>
</dbReference>
<accession>A0ABU2CIF6</accession>
<dbReference type="EMBL" id="JAVDYE010000001">
    <property type="protein sequence ID" value="MDR7381109.1"/>
    <property type="molecule type" value="Genomic_DNA"/>
</dbReference>
<evidence type="ECO:0000313" key="1">
    <source>
        <dbReference type="EMBL" id="MDR7381109.1"/>
    </source>
</evidence>
<keyword evidence="2" id="KW-1185">Reference proteome</keyword>
<comment type="caution">
    <text evidence="1">The sequence shown here is derived from an EMBL/GenBank/DDBJ whole genome shotgun (WGS) entry which is preliminary data.</text>
</comment>
<dbReference type="Proteomes" id="UP001183585">
    <property type="component" value="Unassembled WGS sequence"/>
</dbReference>
<gene>
    <name evidence="1" type="ORF">J2S48_000624</name>
</gene>
<name>A0ABU2CIF6_9MICO</name>
<proteinExistence type="predicted"/>
<sequence length="417" mass="45528">MDDTPRPRILFESVSDELFESLTRYAPTIGRLGHDVPAIHPTDWDLIVSCDSEPEGPSGVNVLSFGGQRFENAKTGTGITAIRQHESHARVVQRDEGCPAEFASLVDRTIVSPAPAPPRDVFGRQPREWFQAIATIGAERAPYAGIMSTYGSALILALPDYVTSHGEWLSAFIDYLRGLQPTRFPAPPDWQRREAWATPDMRVSLGELGAIALERVAALERLATQEVAAKTALDQAAVTAAAGPQRVLTSDGADLVAAVLALLRDLGFTVEDRDDHHDQKTGAKLEDLLVTDGGWACLAEVKGYTKGAKVTDVSQIAGRPSVAYAAEHRRAPDVVWHIVNGWRTKDPSTREKAIPNELDLKPLTSADGCLIDTRDLFRAWRDVQEGRATAEGVREAMRKAITRWSWASDLTTPPTPS</sequence>
<reference evidence="1 2" key="1">
    <citation type="submission" date="2023-07" db="EMBL/GenBank/DDBJ databases">
        <title>Sequencing the genomes of 1000 actinobacteria strains.</title>
        <authorList>
            <person name="Klenk H.-P."/>
        </authorList>
    </citation>
    <scope>NUCLEOTIDE SEQUENCE [LARGE SCALE GENOMIC DNA]</scope>
    <source>
        <strain evidence="1 2">DSM 45554</strain>
    </source>
</reference>
<organism evidence="1 2">
    <name type="scientific">Promicromonospora iranensis</name>
    <dbReference type="NCBI Taxonomy" id="1105144"/>
    <lineage>
        <taxon>Bacteria</taxon>
        <taxon>Bacillati</taxon>
        <taxon>Actinomycetota</taxon>
        <taxon>Actinomycetes</taxon>
        <taxon>Micrococcales</taxon>
        <taxon>Promicromonosporaceae</taxon>
        <taxon>Promicromonospora</taxon>
    </lineage>
</organism>
<protein>
    <recommendedName>
        <fullName evidence="3">Restriction endonuclease</fullName>
    </recommendedName>
</protein>
<evidence type="ECO:0000313" key="2">
    <source>
        <dbReference type="Proteomes" id="UP001183585"/>
    </source>
</evidence>